<evidence type="ECO:0000313" key="1">
    <source>
        <dbReference type="EMBL" id="GJD43783.1"/>
    </source>
</evidence>
<organism evidence="1 2">
    <name type="scientific">Methylobacterium cerastii</name>
    <dbReference type="NCBI Taxonomy" id="932741"/>
    <lineage>
        <taxon>Bacteria</taxon>
        <taxon>Pseudomonadati</taxon>
        <taxon>Pseudomonadota</taxon>
        <taxon>Alphaproteobacteria</taxon>
        <taxon>Hyphomicrobiales</taxon>
        <taxon>Methylobacteriaceae</taxon>
        <taxon>Methylobacterium</taxon>
    </lineage>
</organism>
<dbReference type="Proteomes" id="UP001055117">
    <property type="component" value="Unassembled WGS sequence"/>
</dbReference>
<accession>A0ABQ4QF12</accession>
<keyword evidence="2" id="KW-1185">Reference proteome</keyword>
<comment type="caution">
    <text evidence="1">The sequence shown here is derived from an EMBL/GenBank/DDBJ whole genome shotgun (WGS) entry which is preliminary data.</text>
</comment>
<reference evidence="1 2" key="1">
    <citation type="journal article" date="2021" name="Front. Microbiol.">
        <title>Comprehensive Comparative Genomics and Phenotyping of Methylobacterium Species.</title>
        <authorList>
            <person name="Alessa O."/>
            <person name="Ogura Y."/>
            <person name="Fujitani Y."/>
            <person name="Takami H."/>
            <person name="Hayashi T."/>
            <person name="Sahin N."/>
            <person name="Tani A."/>
        </authorList>
    </citation>
    <scope>NUCLEOTIDE SEQUENCE [LARGE SCALE GENOMIC DNA]</scope>
    <source>
        <strain evidence="1 2">DSM 23679</strain>
    </source>
</reference>
<dbReference type="RefSeq" id="WP_238271827.1">
    <property type="nucleotide sequence ID" value="NZ_BPQG01000022.1"/>
</dbReference>
<evidence type="ECO:0000313" key="2">
    <source>
        <dbReference type="Proteomes" id="UP001055117"/>
    </source>
</evidence>
<protein>
    <submittedName>
        <fullName evidence="1">Uncharacterized protein</fullName>
    </submittedName>
</protein>
<gene>
    <name evidence="1" type="ORF">AFCDBAGC_1638</name>
</gene>
<dbReference type="EMBL" id="BPQG01000022">
    <property type="protein sequence ID" value="GJD43783.1"/>
    <property type="molecule type" value="Genomic_DNA"/>
</dbReference>
<name>A0ABQ4QF12_9HYPH</name>
<proteinExistence type="predicted"/>
<sequence length="181" mass="19004">MPASLKPTPTVEAIRWDPHADAFVRLTLGICGRILARHDLEPAEKRAALRHLFLDRTTTEQRRAAGALFGQTGLLLGPEPSGNRTEAAVLTQRFLAGGADPAVSGMAERLDLEVRAVLVLAWGLGLARVAPGQALPQLEDLDADLPYMPPEGPAPGPGFNDVGAILAEAEAACTSAAMDIA</sequence>